<name>A0A9P5YEU8_9AGAR</name>
<gene>
    <name evidence="2" type="ORF">BDZ94DRAFT_968722</name>
</gene>
<dbReference type="EMBL" id="MU150236">
    <property type="protein sequence ID" value="KAF9467593.1"/>
    <property type="molecule type" value="Genomic_DNA"/>
</dbReference>
<evidence type="ECO:0000313" key="3">
    <source>
        <dbReference type="Proteomes" id="UP000807353"/>
    </source>
</evidence>
<protein>
    <submittedName>
        <fullName evidence="2">Uncharacterized protein</fullName>
    </submittedName>
</protein>
<feature type="region of interest" description="Disordered" evidence="1">
    <location>
        <begin position="496"/>
        <end position="525"/>
    </location>
</feature>
<accession>A0A9P5YEU8</accession>
<feature type="compositionally biased region" description="Basic residues" evidence="1">
    <location>
        <begin position="358"/>
        <end position="367"/>
    </location>
</feature>
<organism evidence="2 3">
    <name type="scientific">Collybia nuda</name>
    <dbReference type="NCBI Taxonomy" id="64659"/>
    <lineage>
        <taxon>Eukaryota</taxon>
        <taxon>Fungi</taxon>
        <taxon>Dikarya</taxon>
        <taxon>Basidiomycota</taxon>
        <taxon>Agaricomycotina</taxon>
        <taxon>Agaricomycetes</taxon>
        <taxon>Agaricomycetidae</taxon>
        <taxon>Agaricales</taxon>
        <taxon>Tricholomatineae</taxon>
        <taxon>Clitocybaceae</taxon>
        <taxon>Collybia</taxon>
    </lineage>
</organism>
<proteinExistence type="predicted"/>
<feature type="region of interest" description="Disordered" evidence="1">
    <location>
        <begin position="223"/>
        <end position="274"/>
    </location>
</feature>
<sequence>MNANATSAPMPANSPFKPMAPHQAVATLLLIENSQAMSYIWPDLRDRYLQPLLSRFETNPAVPITTLVLESLPLQDERIPAGPRQYNVLQNGLNDFRFNCDPSNKLSVGKVSSGADILASTKFQGQPVARHLIIVAASTPVPDTTGVDLGSFIGRTPWYQLAQKFAQADIQCHMVVGPNEDMAPLMTLFEETLRLQNYVEESPSFPVDRTKLLFRLSAKPSHTVHPNAAPFPKRGLPPRRSHTYHGETYPRSPDEGTLAPPYNEPPTDPPPSLVSQLQQVHGLTKKKVYGTKPARMPFFRDERVRDKRAATLPQTTPALASPASITTLPTAGGRAVSRSRAERIIRVAGGSPTEPHPRRQHGSRRGSRLSSPESENLALPAYGLHPSLSQVPPMTNTDGYLGAGHHDGTQMYGEVNVVSEPTWLQPHYPPVIPSISQTQFSPAFMGSQMSQTTYAEPRWQPEGVSAGVVYSQQMGQLEGSTMASHAPLPLPRTPHHDVGGSLQSNSRTHENVARPPRNSRVSAPGDEIPFTFDAEYVAATTALFNSEVLPAYPNFAAMSEPARPMKNLDPPRSFYLNSDYDSLPPSPSSPAYNSRELYGPVTHHVDDILHPSLAFDYPLDSPLSYATSYSPGSSSSLTGWAG</sequence>
<comment type="caution">
    <text evidence="2">The sequence shown here is derived from an EMBL/GenBank/DDBJ whole genome shotgun (WGS) entry which is preliminary data.</text>
</comment>
<feature type="region of interest" description="Disordered" evidence="1">
    <location>
        <begin position="345"/>
        <end position="374"/>
    </location>
</feature>
<evidence type="ECO:0000256" key="1">
    <source>
        <dbReference type="SAM" id="MobiDB-lite"/>
    </source>
</evidence>
<reference evidence="2" key="1">
    <citation type="submission" date="2020-11" db="EMBL/GenBank/DDBJ databases">
        <authorList>
            <consortium name="DOE Joint Genome Institute"/>
            <person name="Ahrendt S."/>
            <person name="Riley R."/>
            <person name="Andreopoulos W."/>
            <person name="Labutti K."/>
            <person name="Pangilinan J."/>
            <person name="Ruiz-Duenas F.J."/>
            <person name="Barrasa J.M."/>
            <person name="Sanchez-Garcia M."/>
            <person name="Camarero S."/>
            <person name="Miyauchi S."/>
            <person name="Serrano A."/>
            <person name="Linde D."/>
            <person name="Babiker R."/>
            <person name="Drula E."/>
            <person name="Ayuso-Fernandez I."/>
            <person name="Pacheco R."/>
            <person name="Padilla G."/>
            <person name="Ferreira P."/>
            <person name="Barriuso J."/>
            <person name="Kellner H."/>
            <person name="Castanera R."/>
            <person name="Alfaro M."/>
            <person name="Ramirez L."/>
            <person name="Pisabarro A.G."/>
            <person name="Kuo A."/>
            <person name="Tritt A."/>
            <person name="Lipzen A."/>
            <person name="He G."/>
            <person name="Yan M."/>
            <person name="Ng V."/>
            <person name="Cullen D."/>
            <person name="Martin F."/>
            <person name="Rosso M.-N."/>
            <person name="Henrissat B."/>
            <person name="Hibbett D."/>
            <person name="Martinez A.T."/>
            <person name="Grigoriev I.V."/>
        </authorList>
    </citation>
    <scope>NUCLEOTIDE SEQUENCE</scope>
    <source>
        <strain evidence="2">CBS 247.69</strain>
    </source>
</reference>
<dbReference type="Proteomes" id="UP000807353">
    <property type="component" value="Unassembled WGS sequence"/>
</dbReference>
<evidence type="ECO:0000313" key="2">
    <source>
        <dbReference type="EMBL" id="KAF9467593.1"/>
    </source>
</evidence>
<keyword evidence="3" id="KW-1185">Reference proteome</keyword>
<dbReference type="AlphaFoldDB" id="A0A9P5YEU8"/>
<feature type="compositionally biased region" description="Pro residues" evidence="1">
    <location>
        <begin position="262"/>
        <end position="272"/>
    </location>
</feature>
<dbReference type="OrthoDB" id="3263163at2759"/>